<dbReference type="AlphaFoldDB" id="A0A182QVS1"/>
<evidence type="ECO:0000313" key="2">
    <source>
        <dbReference type="EnsemblMetazoa" id="AFAF017864-PA"/>
    </source>
</evidence>
<keyword evidence="3" id="KW-1185">Reference proteome</keyword>
<dbReference type="Gene3D" id="3.90.215.10">
    <property type="entry name" value="Gamma Fibrinogen, chain A, domain 1"/>
    <property type="match status" value="1"/>
</dbReference>
<proteinExistence type="predicted"/>
<feature type="domain" description="Fibrinogen C-terminal" evidence="1">
    <location>
        <begin position="1"/>
        <end position="152"/>
    </location>
</feature>
<reference evidence="2" key="2">
    <citation type="submission" date="2020-05" db="UniProtKB">
        <authorList>
            <consortium name="EnsemblMetazoa"/>
        </authorList>
    </citation>
    <scope>IDENTIFICATION</scope>
    <source>
        <strain evidence="2">FAR1</strain>
    </source>
</reference>
<dbReference type="InterPro" id="IPR014716">
    <property type="entry name" value="Fibrinogen_a/b/g_C_1"/>
</dbReference>
<dbReference type="EMBL" id="AXCN02000556">
    <property type="status" value="NOT_ANNOTATED_CDS"/>
    <property type="molecule type" value="Genomic_DNA"/>
</dbReference>
<dbReference type="PROSITE" id="PS51406">
    <property type="entry name" value="FIBRINOGEN_C_2"/>
    <property type="match status" value="1"/>
</dbReference>
<dbReference type="InterPro" id="IPR036056">
    <property type="entry name" value="Fibrinogen-like_C"/>
</dbReference>
<dbReference type="InterPro" id="IPR050373">
    <property type="entry name" value="Fibrinogen_C-term_domain"/>
</dbReference>
<dbReference type="GO" id="GO:0005615">
    <property type="term" value="C:extracellular space"/>
    <property type="evidence" value="ECO:0007669"/>
    <property type="project" value="TreeGrafter"/>
</dbReference>
<name>A0A182QVS1_9DIPT</name>
<dbReference type="SMART" id="SM00186">
    <property type="entry name" value="FBG"/>
    <property type="match status" value="1"/>
</dbReference>
<dbReference type="SUPFAM" id="SSF56496">
    <property type="entry name" value="Fibrinogen C-terminal domain-like"/>
    <property type="match status" value="1"/>
</dbReference>
<accession>A0A182QVS1</accession>
<dbReference type="EnsemblMetazoa" id="AFAF017864-RA">
    <property type="protein sequence ID" value="AFAF017864-PA"/>
    <property type="gene ID" value="AFAF017864"/>
</dbReference>
<dbReference type="Pfam" id="PF00147">
    <property type="entry name" value="Fibrinogen_C"/>
    <property type="match status" value="1"/>
</dbReference>
<protein>
    <recommendedName>
        <fullName evidence="1">Fibrinogen C-terminal domain-containing protein</fullName>
    </recommendedName>
</protein>
<sequence length="152" mass="17166">MENSCLKRRGRIKTGAAFGMEKLGANTDSAVYVANVTDYTKANYTFNVLRDATPNHEFGGNWTVFQRRFYGSVDFNRSWAQHRDGFGNVRGEHWLGLEKLKFLLNSGRHELLVVLEDFDGVIAYAKYDDFVVGSEAENYTLKSLGNDGLLDP</sequence>
<dbReference type="PANTHER" id="PTHR19143">
    <property type="entry name" value="FIBRINOGEN/TENASCIN/ANGIOPOEITIN"/>
    <property type="match status" value="1"/>
</dbReference>
<dbReference type="InterPro" id="IPR002181">
    <property type="entry name" value="Fibrinogen_a/b/g_C_dom"/>
</dbReference>
<reference evidence="3" key="1">
    <citation type="submission" date="2014-01" db="EMBL/GenBank/DDBJ databases">
        <title>The Genome Sequence of Anopheles farauti FAR1 (V2).</title>
        <authorList>
            <consortium name="The Broad Institute Genomics Platform"/>
            <person name="Neafsey D.E."/>
            <person name="Besansky N."/>
            <person name="Howell P."/>
            <person name="Walton C."/>
            <person name="Young S.K."/>
            <person name="Zeng Q."/>
            <person name="Gargeya S."/>
            <person name="Fitzgerald M."/>
            <person name="Haas B."/>
            <person name="Abouelleil A."/>
            <person name="Allen A.W."/>
            <person name="Alvarado L."/>
            <person name="Arachchi H.M."/>
            <person name="Berlin A.M."/>
            <person name="Chapman S.B."/>
            <person name="Gainer-Dewar J."/>
            <person name="Goldberg J."/>
            <person name="Griggs A."/>
            <person name="Gujja S."/>
            <person name="Hansen M."/>
            <person name="Howarth C."/>
            <person name="Imamovic A."/>
            <person name="Ireland A."/>
            <person name="Larimer J."/>
            <person name="McCowan C."/>
            <person name="Murphy C."/>
            <person name="Pearson M."/>
            <person name="Poon T.W."/>
            <person name="Priest M."/>
            <person name="Roberts A."/>
            <person name="Saif S."/>
            <person name="Shea T."/>
            <person name="Sisk P."/>
            <person name="Sykes S."/>
            <person name="Wortman J."/>
            <person name="Nusbaum C."/>
            <person name="Birren B."/>
        </authorList>
    </citation>
    <scope>NUCLEOTIDE SEQUENCE [LARGE SCALE GENOMIC DNA]</scope>
    <source>
        <strain evidence="3">FAR1</strain>
    </source>
</reference>
<organism evidence="2 3">
    <name type="scientific">Anopheles farauti</name>
    <dbReference type="NCBI Taxonomy" id="69004"/>
    <lineage>
        <taxon>Eukaryota</taxon>
        <taxon>Metazoa</taxon>
        <taxon>Ecdysozoa</taxon>
        <taxon>Arthropoda</taxon>
        <taxon>Hexapoda</taxon>
        <taxon>Insecta</taxon>
        <taxon>Pterygota</taxon>
        <taxon>Neoptera</taxon>
        <taxon>Endopterygota</taxon>
        <taxon>Diptera</taxon>
        <taxon>Nematocera</taxon>
        <taxon>Culicoidea</taxon>
        <taxon>Culicidae</taxon>
        <taxon>Anophelinae</taxon>
        <taxon>Anopheles</taxon>
    </lineage>
</organism>
<dbReference type="VEuPathDB" id="VectorBase:AFAF017864"/>
<dbReference type="PANTHER" id="PTHR19143:SF327">
    <property type="entry name" value="FI21813P1-RELATED"/>
    <property type="match status" value="1"/>
</dbReference>
<evidence type="ECO:0000259" key="1">
    <source>
        <dbReference type="PROSITE" id="PS51406"/>
    </source>
</evidence>
<dbReference type="Proteomes" id="UP000075886">
    <property type="component" value="Unassembled WGS sequence"/>
</dbReference>
<dbReference type="STRING" id="69004.A0A182QVS1"/>
<evidence type="ECO:0000313" key="3">
    <source>
        <dbReference type="Proteomes" id="UP000075886"/>
    </source>
</evidence>